<protein>
    <submittedName>
        <fullName evidence="2">Mobile element protein</fullName>
    </submittedName>
</protein>
<reference evidence="2" key="1">
    <citation type="submission" date="2016-06" db="UniProtKB">
        <authorList>
            <consortium name="WormBaseParasite"/>
        </authorList>
    </citation>
    <scope>IDENTIFICATION</scope>
</reference>
<evidence type="ECO:0000313" key="2">
    <source>
        <dbReference type="WBParaSite" id="SCUD_0001798201-mRNA-1"/>
    </source>
</evidence>
<feature type="region of interest" description="Disordered" evidence="1">
    <location>
        <begin position="1"/>
        <end position="41"/>
    </location>
</feature>
<organism evidence="2">
    <name type="scientific">Schistosoma curassoni</name>
    <dbReference type="NCBI Taxonomy" id="6186"/>
    <lineage>
        <taxon>Eukaryota</taxon>
        <taxon>Metazoa</taxon>
        <taxon>Spiralia</taxon>
        <taxon>Lophotrochozoa</taxon>
        <taxon>Platyhelminthes</taxon>
        <taxon>Trematoda</taxon>
        <taxon>Digenea</taxon>
        <taxon>Strigeidida</taxon>
        <taxon>Schistosomatoidea</taxon>
        <taxon>Schistosomatidae</taxon>
        <taxon>Schistosoma</taxon>
    </lineage>
</organism>
<sequence length="41" mass="4301">MFTFTGHLVTSVSDQANAPIERGRAQKSGSNPHTGPANKSC</sequence>
<name>A0A183KSE2_9TREM</name>
<feature type="compositionally biased region" description="Polar residues" evidence="1">
    <location>
        <begin position="27"/>
        <end position="41"/>
    </location>
</feature>
<accession>A0A183KSE2</accession>
<dbReference type="AlphaFoldDB" id="A0A183KSE2"/>
<proteinExistence type="predicted"/>
<evidence type="ECO:0000256" key="1">
    <source>
        <dbReference type="SAM" id="MobiDB-lite"/>
    </source>
</evidence>
<dbReference type="WBParaSite" id="SCUD_0001798201-mRNA-1">
    <property type="protein sequence ID" value="SCUD_0001798201-mRNA-1"/>
    <property type="gene ID" value="SCUD_0001798201"/>
</dbReference>